<evidence type="ECO:0000313" key="2">
    <source>
        <dbReference type="Proteomes" id="UP000053989"/>
    </source>
</evidence>
<sequence>MEPFQQESTVFRDMFSMPQGSQNMVEGLSDDKPIRLDGVAKNDFEQLLKALFRRQYGSVPGLPRSVDEWASVLKLSTKWEFKVLRQAAIDALIALRIGPVDRIVFAEQYDIKQWMTPALNELAKRLQPLGLEEGTRLGLETALKLASVRERVMVSGSSVYVAAARDARAQNLDFSPAISATFGVL</sequence>
<dbReference type="InterPro" id="IPR011333">
    <property type="entry name" value="SKP1/BTB/POZ_sf"/>
</dbReference>
<dbReference type="AlphaFoldDB" id="A0A0C3DBS0"/>
<dbReference type="EMBL" id="KN822090">
    <property type="protein sequence ID" value="KIM58140.1"/>
    <property type="molecule type" value="Genomic_DNA"/>
</dbReference>
<name>A0A0C3DBS0_9AGAM</name>
<dbReference type="HOGENOM" id="CLU_047592_2_2_1"/>
<organism evidence="1 2">
    <name type="scientific">Scleroderma citrinum Foug A</name>
    <dbReference type="NCBI Taxonomy" id="1036808"/>
    <lineage>
        <taxon>Eukaryota</taxon>
        <taxon>Fungi</taxon>
        <taxon>Dikarya</taxon>
        <taxon>Basidiomycota</taxon>
        <taxon>Agaricomycotina</taxon>
        <taxon>Agaricomycetes</taxon>
        <taxon>Agaricomycetidae</taxon>
        <taxon>Boletales</taxon>
        <taxon>Sclerodermatineae</taxon>
        <taxon>Sclerodermataceae</taxon>
        <taxon>Scleroderma</taxon>
    </lineage>
</organism>
<evidence type="ECO:0000313" key="1">
    <source>
        <dbReference type="EMBL" id="KIM58140.1"/>
    </source>
</evidence>
<proteinExistence type="predicted"/>
<accession>A0A0C3DBS0</accession>
<gene>
    <name evidence="1" type="ORF">SCLCIDRAFT_1218881</name>
</gene>
<dbReference type="Gene3D" id="3.30.710.10">
    <property type="entry name" value="Potassium Channel Kv1.1, Chain A"/>
    <property type="match status" value="1"/>
</dbReference>
<evidence type="ECO:0008006" key="3">
    <source>
        <dbReference type="Google" id="ProtNLM"/>
    </source>
</evidence>
<dbReference type="OrthoDB" id="2367075at2759"/>
<dbReference type="Proteomes" id="UP000053989">
    <property type="component" value="Unassembled WGS sequence"/>
</dbReference>
<dbReference type="InParanoid" id="A0A0C3DBS0"/>
<reference evidence="1 2" key="1">
    <citation type="submission" date="2014-04" db="EMBL/GenBank/DDBJ databases">
        <authorList>
            <consortium name="DOE Joint Genome Institute"/>
            <person name="Kuo A."/>
            <person name="Kohler A."/>
            <person name="Nagy L.G."/>
            <person name="Floudas D."/>
            <person name="Copeland A."/>
            <person name="Barry K.W."/>
            <person name="Cichocki N."/>
            <person name="Veneault-Fourrey C."/>
            <person name="LaButti K."/>
            <person name="Lindquist E.A."/>
            <person name="Lipzen A."/>
            <person name="Lundell T."/>
            <person name="Morin E."/>
            <person name="Murat C."/>
            <person name="Sun H."/>
            <person name="Tunlid A."/>
            <person name="Henrissat B."/>
            <person name="Grigoriev I.V."/>
            <person name="Hibbett D.S."/>
            <person name="Martin F."/>
            <person name="Nordberg H.P."/>
            <person name="Cantor M.N."/>
            <person name="Hua S.X."/>
        </authorList>
    </citation>
    <scope>NUCLEOTIDE SEQUENCE [LARGE SCALE GENOMIC DNA]</scope>
    <source>
        <strain evidence="1 2">Foug A</strain>
    </source>
</reference>
<reference evidence="2" key="2">
    <citation type="submission" date="2015-01" db="EMBL/GenBank/DDBJ databases">
        <title>Evolutionary Origins and Diversification of the Mycorrhizal Mutualists.</title>
        <authorList>
            <consortium name="DOE Joint Genome Institute"/>
            <consortium name="Mycorrhizal Genomics Consortium"/>
            <person name="Kohler A."/>
            <person name="Kuo A."/>
            <person name="Nagy L.G."/>
            <person name="Floudas D."/>
            <person name="Copeland A."/>
            <person name="Barry K.W."/>
            <person name="Cichocki N."/>
            <person name="Veneault-Fourrey C."/>
            <person name="LaButti K."/>
            <person name="Lindquist E.A."/>
            <person name="Lipzen A."/>
            <person name="Lundell T."/>
            <person name="Morin E."/>
            <person name="Murat C."/>
            <person name="Riley R."/>
            <person name="Ohm R."/>
            <person name="Sun H."/>
            <person name="Tunlid A."/>
            <person name="Henrissat B."/>
            <person name="Grigoriev I.V."/>
            <person name="Hibbett D.S."/>
            <person name="Martin F."/>
        </authorList>
    </citation>
    <scope>NUCLEOTIDE SEQUENCE [LARGE SCALE GENOMIC DNA]</scope>
    <source>
        <strain evidence="2">Foug A</strain>
    </source>
</reference>
<dbReference type="STRING" id="1036808.A0A0C3DBS0"/>
<keyword evidence="2" id="KW-1185">Reference proteome</keyword>
<protein>
    <recommendedName>
        <fullName evidence="3">BTB domain-containing protein</fullName>
    </recommendedName>
</protein>